<dbReference type="EMBL" id="NJBA01000008">
    <property type="protein sequence ID" value="OWP48632.1"/>
    <property type="molecule type" value="Genomic_DNA"/>
</dbReference>
<dbReference type="Pfam" id="PF09498">
    <property type="entry name" value="DUF2388"/>
    <property type="match status" value="1"/>
</dbReference>
<accession>A0A246F632</accession>
<evidence type="ECO:0000313" key="2">
    <source>
        <dbReference type="EMBL" id="OWP48632.1"/>
    </source>
</evidence>
<dbReference type="STRING" id="46680.GCA_000807755_05994"/>
<proteinExistence type="predicted"/>
<comment type="caution">
    <text evidence="2">The sequence shown here is derived from an EMBL/GenBank/DDBJ whole genome shotgun (WGS) entry which is preliminary data.</text>
</comment>
<keyword evidence="2" id="KW-0378">Hydrolase</keyword>
<evidence type="ECO:0000313" key="3">
    <source>
        <dbReference type="Proteomes" id="UP000198145"/>
    </source>
</evidence>
<keyword evidence="1" id="KW-0732">Signal</keyword>
<gene>
    <name evidence="2" type="ORF">CEG18_21670</name>
</gene>
<sequence length="106" mass="11008">MKNSLRLIAAAALIGCTTGAFATSFVYTTDLSVRATGATSDGTSDISNSFKDDKIVLEARDDAATFVASQGQIRGAHLEAALAHIRGKLPTLAADDQQLAQAILTI</sequence>
<dbReference type="AlphaFoldDB" id="A0A246F632"/>
<dbReference type="NCBIfam" id="TIGR02448">
    <property type="entry name" value="conserverd hypothetical protein"/>
    <property type="match status" value="1"/>
</dbReference>
<organism evidence="2 3">
    <name type="scientific">Pseudomonas nitroreducens</name>
    <dbReference type="NCBI Taxonomy" id="46680"/>
    <lineage>
        <taxon>Bacteria</taxon>
        <taxon>Pseudomonadati</taxon>
        <taxon>Pseudomonadota</taxon>
        <taxon>Gammaproteobacteria</taxon>
        <taxon>Pseudomonadales</taxon>
        <taxon>Pseudomonadaceae</taxon>
        <taxon>Pseudomonas</taxon>
    </lineage>
</organism>
<keyword evidence="2" id="KW-0547">Nucleotide-binding</keyword>
<evidence type="ECO:0000256" key="1">
    <source>
        <dbReference type="SAM" id="SignalP"/>
    </source>
</evidence>
<name>A0A246F632_PSENT</name>
<feature type="chain" id="PRO_5013100269" evidence="1">
    <location>
        <begin position="23"/>
        <end position="106"/>
    </location>
</feature>
<dbReference type="InterPro" id="IPR012661">
    <property type="entry name" value="CHP02448"/>
</dbReference>
<dbReference type="eggNOG" id="ENOG5034C3K">
    <property type="taxonomic scope" value="Bacteria"/>
</dbReference>
<reference evidence="2 3" key="1">
    <citation type="submission" date="2017-06" db="EMBL/GenBank/DDBJ databases">
        <title>Draft genome of Pseudomonas nitroreducens DF05.</title>
        <authorList>
            <person name="Iyer R."/>
        </authorList>
    </citation>
    <scope>NUCLEOTIDE SEQUENCE [LARGE SCALE GENOMIC DNA]</scope>
    <source>
        <strain evidence="2 3">DF05</strain>
    </source>
</reference>
<feature type="signal peptide" evidence="1">
    <location>
        <begin position="1"/>
        <end position="22"/>
    </location>
</feature>
<dbReference type="Proteomes" id="UP000198145">
    <property type="component" value="Unassembled WGS sequence"/>
</dbReference>
<keyword evidence="2" id="KW-0067">ATP-binding</keyword>
<keyword evidence="2" id="KW-0347">Helicase</keyword>
<dbReference type="RefSeq" id="WP_088420542.1">
    <property type="nucleotide sequence ID" value="NZ_NJBA01000008.1"/>
</dbReference>
<dbReference type="GO" id="GO:0004386">
    <property type="term" value="F:helicase activity"/>
    <property type="evidence" value="ECO:0007669"/>
    <property type="project" value="UniProtKB-KW"/>
</dbReference>
<protein>
    <submittedName>
        <fullName evidence="2">Holliday junction resolvasome, helicase subunit</fullName>
    </submittedName>
</protein>